<dbReference type="OrthoDB" id="5502786at2"/>
<keyword evidence="1" id="KW-1133">Transmembrane helix</keyword>
<name>A0A238UA18_9FLAO</name>
<keyword evidence="1" id="KW-0812">Transmembrane</keyword>
<reference evidence="3 4" key="1">
    <citation type="submission" date="2017-07" db="EMBL/GenBank/DDBJ databases">
        <authorList>
            <person name="Sun Z.S."/>
            <person name="Albrecht U."/>
            <person name="Echele G."/>
            <person name="Lee C.C."/>
        </authorList>
    </citation>
    <scope>NUCLEOTIDE SEQUENCE [LARGE SCALE GENOMIC DNA]</scope>
    <source>
        <strain evidence="4">type strain: KCTC 22618</strain>
    </source>
</reference>
<dbReference type="Pfam" id="PF13785">
    <property type="entry name" value="DUF4178"/>
    <property type="match status" value="1"/>
</dbReference>
<gene>
    <name evidence="3" type="ORF">TJEJU_2368</name>
</gene>
<evidence type="ECO:0000256" key="1">
    <source>
        <dbReference type="SAM" id="Phobius"/>
    </source>
</evidence>
<dbReference type="RefSeq" id="WP_095072305.1">
    <property type="nucleotide sequence ID" value="NZ_LT899436.1"/>
</dbReference>
<dbReference type="KEGG" id="tje:TJEJU_2368"/>
<proteinExistence type="predicted"/>
<accession>A0A238UA18</accession>
<keyword evidence="4" id="KW-1185">Reference proteome</keyword>
<evidence type="ECO:0000313" key="3">
    <source>
        <dbReference type="EMBL" id="SNR16053.1"/>
    </source>
</evidence>
<feature type="transmembrane region" description="Helical" evidence="1">
    <location>
        <begin position="179"/>
        <end position="196"/>
    </location>
</feature>
<organism evidence="3 4">
    <name type="scientific">Tenacibaculum jejuense</name>
    <dbReference type="NCBI Taxonomy" id="584609"/>
    <lineage>
        <taxon>Bacteria</taxon>
        <taxon>Pseudomonadati</taxon>
        <taxon>Bacteroidota</taxon>
        <taxon>Flavobacteriia</taxon>
        <taxon>Flavobacteriales</taxon>
        <taxon>Flavobacteriaceae</taxon>
        <taxon>Tenacibaculum</taxon>
    </lineage>
</organism>
<dbReference type="Proteomes" id="UP000215214">
    <property type="component" value="Chromosome TJEJU"/>
</dbReference>
<evidence type="ECO:0000259" key="2">
    <source>
        <dbReference type="Pfam" id="PF13785"/>
    </source>
</evidence>
<sequence length="233" mass="27874">MQELKKGYLFNYRTQTWKVTDIYKIKWDDGSNTTEYKVKDKNGIIRYLMIEYVRKESPKYSFWEKLYNIDHFLSQITQTETDYVSINNAKFPKKFNYKNVEYNFDERCDGTCYYDYESERVNSLDYTNLNDNRFFSIQLWDDEIEICTGKTISRSEITNIQERRTFIDGSSLGSFISKYFVGIIFGGFILMTLLLGKCSNKNSWNDRNYNDSTKVYRNTNNYYRGRSSRGFGK</sequence>
<protein>
    <recommendedName>
        <fullName evidence="2">DUF4178 domain-containing protein</fullName>
    </recommendedName>
</protein>
<dbReference type="EMBL" id="LT899436">
    <property type="protein sequence ID" value="SNR16053.1"/>
    <property type="molecule type" value="Genomic_DNA"/>
</dbReference>
<dbReference type="AlphaFoldDB" id="A0A238UA18"/>
<evidence type="ECO:0000313" key="4">
    <source>
        <dbReference type="Proteomes" id="UP000215214"/>
    </source>
</evidence>
<keyword evidence="1" id="KW-0472">Membrane</keyword>
<feature type="domain" description="DUF4178" evidence="2">
    <location>
        <begin position="6"/>
        <end position="153"/>
    </location>
</feature>
<dbReference type="InterPro" id="IPR025235">
    <property type="entry name" value="DUF4178"/>
</dbReference>